<feature type="region of interest" description="Disordered" evidence="1">
    <location>
        <begin position="342"/>
        <end position="372"/>
    </location>
</feature>
<dbReference type="Proteomes" id="UP000034196">
    <property type="component" value="Unassembled WGS sequence"/>
</dbReference>
<evidence type="ECO:0008006" key="7">
    <source>
        <dbReference type="Google" id="ProtNLM"/>
    </source>
</evidence>
<comment type="caution">
    <text evidence="5">The sequence shown here is derived from an EMBL/GenBank/DDBJ whole genome shotgun (WGS) entry which is preliminary data.</text>
</comment>
<dbReference type="Pfam" id="PF13845">
    <property type="entry name" value="Septum_form"/>
    <property type="match status" value="1"/>
</dbReference>
<accession>A0A1J4NRG9</accession>
<evidence type="ECO:0000313" key="6">
    <source>
        <dbReference type="Proteomes" id="UP000034196"/>
    </source>
</evidence>
<keyword evidence="2" id="KW-1133">Transmembrane helix</keyword>
<dbReference type="OrthoDB" id="3628931at2"/>
<name>A0A1J4NRG9_9ACTN</name>
<sequence>MPYQPWTQGYSPYATPAPVSGVAIASLVLGLLCCLPGVGLVLGVIALVQIRRTGKRGTAMAVTGTVLSSLGLAVWLLMLASGGLSAFWGGFEEGLNDDGTSLSVAKGECFDTPDGSLEGDTYDVDKVPCAQKHDAEVFAVFKLTGFGSDYPGDRAVTSVADDKCYAKRDGYAMDTWAVPADVDVYYLTPSPDSWDAGDREVTCVFGSTTEGKSLTGTLRNDETVLDDDQLAYLKAAGVLNAALDSAPEDAYVEDDLPGNKAWAKRVADAIGTQRTMLGGHEWPTAAKKPVATIVTNLSAAQKEWAAAARASDADAFYVHFDKGARLIDGRKTVTVRKALGLATTPPAGDADGGDGGTGDGGGSGGGDTGLDV</sequence>
<keyword evidence="2" id="KW-0472">Membrane</keyword>
<keyword evidence="2" id="KW-0812">Transmembrane</keyword>
<dbReference type="InterPro" id="IPR026004">
    <property type="entry name" value="Septum_form"/>
</dbReference>
<feature type="transmembrane region" description="Helical" evidence="2">
    <location>
        <begin position="60"/>
        <end position="88"/>
    </location>
</feature>
<feature type="domain" description="Septum formation-related" evidence="4">
    <location>
        <begin position="107"/>
        <end position="212"/>
    </location>
</feature>
<dbReference type="Pfam" id="PF13828">
    <property type="entry name" value="DUF4190"/>
    <property type="match status" value="1"/>
</dbReference>
<dbReference type="EMBL" id="LAVA02000091">
    <property type="protein sequence ID" value="OIJ63845.1"/>
    <property type="molecule type" value="Genomic_DNA"/>
</dbReference>
<evidence type="ECO:0000259" key="4">
    <source>
        <dbReference type="Pfam" id="PF13845"/>
    </source>
</evidence>
<gene>
    <name evidence="5" type="ORF">WN71_032000</name>
</gene>
<dbReference type="STRING" id="1428628.WN71_032000"/>
<evidence type="ECO:0000313" key="5">
    <source>
        <dbReference type="EMBL" id="OIJ63845.1"/>
    </source>
</evidence>
<proteinExistence type="predicted"/>
<keyword evidence="6" id="KW-1185">Reference proteome</keyword>
<evidence type="ECO:0000256" key="1">
    <source>
        <dbReference type="SAM" id="MobiDB-lite"/>
    </source>
</evidence>
<reference evidence="5" key="1">
    <citation type="submission" date="2016-10" db="EMBL/GenBank/DDBJ databases">
        <title>Genome sequence of Streptomyces mangrovisoli MUSC 149.</title>
        <authorList>
            <person name="Lee L.-H."/>
            <person name="Ser H.-L."/>
        </authorList>
    </citation>
    <scope>NUCLEOTIDE SEQUENCE [LARGE SCALE GENOMIC DNA]</scope>
    <source>
        <strain evidence="5">MUSC 149</strain>
    </source>
</reference>
<feature type="compositionally biased region" description="Gly residues" evidence="1">
    <location>
        <begin position="353"/>
        <end position="372"/>
    </location>
</feature>
<organism evidence="5 6">
    <name type="scientific">Streptomyces mangrovisoli</name>
    <dbReference type="NCBI Taxonomy" id="1428628"/>
    <lineage>
        <taxon>Bacteria</taxon>
        <taxon>Bacillati</taxon>
        <taxon>Actinomycetota</taxon>
        <taxon>Actinomycetes</taxon>
        <taxon>Kitasatosporales</taxon>
        <taxon>Streptomycetaceae</taxon>
        <taxon>Streptomyces</taxon>
    </lineage>
</organism>
<evidence type="ECO:0000256" key="2">
    <source>
        <dbReference type="SAM" id="Phobius"/>
    </source>
</evidence>
<feature type="domain" description="DUF4190" evidence="3">
    <location>
        <begin position="23"/>
        <end position="77"/>
    </location>
</feature>
<dbReference type="AlphaFoldDB" id="A0A1J4NRG9"/>
<evidence type="ECO:0000259" key="3">
    <source>
        <dbReference type="Pfam" id="PF13828"/>
    </source>
</evidence>
<feature type="transmembrane region" description="Helical" evidence="2">
    <location>
        <begin position="20"/>
        <end position="48"/>
    </location>
</feature>
<dbReference type="InterPro" id="IPR025241">
    <property type="entry name" value="DUF4190"/>
</dbReference>
<protein>
    <recommendedName>
        <fullName evidence="7">DUF4190 domain-containing protein</fullName>
    </recommendedName>
</protein>